<evidence type="ECO:0000313" key="3">
    <source>
        <dbReference type="Proteomes" id="UP001443914"/>
    </source>
</evidence>
<name>A0AAW1L0T5_SAPOF</name>
<reference evidence="2" key="1">
    <citation type="submission" date="2024-03" db="EMBL/GenBank/DDBJ databases">
        <title>WGS assembly of Saponaria officinalis var. Norfolk2.</title>
        <authorList>
            <person name="Jenkins J."/>
            <person name="Shu S."/>
            <person name="Grimwood J."/>
            <person name="Barry K."/>
            <person name="Goodstein D."/>
            <person name="Schmutz J."/>
            <person name="Leebens-Mack J."/>
            <person name="Osbourn A."/>
        </authorList>
    </citation>
    <scope>NUCLEOTIDE SEQUENCE [LARGE SCALE GENOMIC DNA]</scope>
    <source>
        <strain evidence="2">JIC</strain>
    </source>
</reference>
<dbReference type="EMBL" id="JBDFQZ010000005">
    <property type="protein sequence ID" value="KAK9726668.1"/>
    <property type="molecule type" value="Genomic_DNA"/>
</dbReference>
<dbReference type="InterPro" id="IPR054722">
    <property type="entry name" value="PolX-like_BBD"/>
</dbReference>
<dbReference type="AlphaFoldDB" id="A0AAW1L0T5"/>
<gene>
    <name evidence="2" type="ORF">RND81_05G229400</name>
</gene>
<feature type="domain" description="Retrovirus-related Pol polyprotein from transposon TNT 1-94-like beta-barrel" evidence="1">
    <location>
        <begin position="347"/>
        <end position="421"/>
    </location>
</feature>
<evidence type="ECO:0000313" key="2">
    <source>
        <dbReference type="EMBL" id="KAK9726668.1"/>
    </source>
</evidence>
<dbReference type="PANTHER" id="PTHR34222:SF79">
    <property type="entry name" value="RETROVIRUS-RELATED POL POLYPROTEIN FROM TRANSPOSON TNT 1-94"/>
    <property type="match status" value="1"/>
</dbReference>
<accession>A0AAW1L0T5</accession>
<dbReference type="Pfam" id="PF22936">
    <property type="entry name" value="Pol_BBD"/>
    <property type="match status" value="1"/>
</dbReference>
<dbReference type="PANTHER" id="PTHR34222">
    <property type="entry name" value="GAG_PRE-INTEGRS DOMAIN-CONTAINING PROTEIN"/>
    <property type="match status" value="1"/>
</dbReference>
<protein>
    <recommendedName>
        <fullName evidence="1">Retrovirus-related Pol polyprotein from transposon TNT 1-94-like beta-barrel domain-containing protein</fullName>
    </recommendedName>
</protein>
<proteinExistence type="predicted"/>
<evidence type="ECO:0000259" key="1">
    <source>
        <dbReference type="Pfam" id="PF22936"/>
    </source>
</evidence>
<organism evidence="2 3">
    <name type="scientific">Saponaria officinalis</name>
    <name type="common">Common soapwort</name>
    <name type="synonym">Lychnis saponaria</name>
    <dbReference type="NCBI Taxonomy" id="3572"/>
    <lineage>
        <taxon>Eukaryota</taxon>
        <taxon>Viridiplantae</taxon>
        <taxon>Streptophyta</taxon>
        <taxon>Embryophyta</taxon>
        <taxon>Tracheophyta</taxon>
        <taxon>Spermatophyta</taxon>
        <taxon>Magnoliopsida</taxon>
        <taxon>eudicotyledons</taxon>
        <taxon>Gunneridae</taxon>
        <taxon>Pentapetalae</taxon>
        <taxon>Caryophyllales</taxon>
        <taxon>Caryophyllaceae</taxon>
        <taxon>Caryophylleae</taxon>
        <taxon>Saponaria</taxon>
    </lineage>
</organism>
<comment type="caution">
    <text evidence="2">The sequence shown here is derived from an EMBL/GenBank/DDBJ whole genome shotgun (WGS) entry which is preliminary data.</text>
</comment>
<sequence>MVLSKKPPKTDKKHHQWVRCDLLVVKWILNSIDKPIKDTLAYVTSSKDLWTEILDRYGQSNNVEVYQLKKELGDIVQSGSSLVEYYSKLKHTWESIDSIDPIPTCTCGALESCTCAMLKRVIDRESQSKLIQFLMGLNQQYESVKTTFLSMEPLPALNKAFAMLQNIERQKQISDAVEVLAEANAYACAAPTEGVGSKKPKFNTHNDSDDVKTCNYCHHLGHTKDECFKLRECSHCGVEAGLIIIEGIDLHIMQMLYVHYGADAELTPIDDIPATHSNTSAVSPQFHSSGAPNDSHMNRLVDTVMQKVLQALSEKPSPSSLSSANFAYIIYCSSAITAAHHFSLDGWVVDTGASDHMTPHLHLLQDIRTLSRPLLVALPDGRINMVTMVGNAQLTPQIQLQNVLVIPEFRHNLLSIGRLTAHSNLIATFTHTGCLI</sequence>
<dbReference type="Proteomes" id="UP001443914">
    <property type="component" value="Unassembled WGS sequence"/>
</dbReference>
<keyword evidence="3" id="KW-1185">Reference proteome</keyword>